<name>A0ABQ5G956_9ASTR</name>
<evidence type="ECO:0000256" key="1">
    <source>
        <dbReference type="SAM" id="MobiDB-lite"/>
    </source>
</evidence>
<dbReference type="Proteomes" id="UP001151760">
    <property type="component" value="Unassembled WGS sequence"/>
</dbReference>
<proteinExistence type="predicted"/>
<dbReference type="EMBL" id="BQNB010018237">
    <property type="protein sequence ID" value="GJT72208.1"/>
    <property type="molecule type" value="Genomic_DNA"/>
</dbReference>
<accession>A0ABQ5G956</accession>
<organism evidence="2 3">
    <name type="scientific">Tanacetum coccineum</name>
    <dbReference type="NCBI Taxonomy" id="301880"/>
    <lineage>
        <taxon>Eukaryota</taxon>
        <taxon>Viridiplantae</taxon>
        <taxon>Streptophyta</taxon>
        <taxon>Embryophyta</taxon>
        <taxon>Tracheophyta</taxon>
        <taxon>Spermatophyta</taxon>
        <taxon>Magnoliopsida</taxon>
        <taxon>eudicotyledons</taxon>
        <taxon>Gunneridae</taxon>
        <taxon>Pentapetalae</taxon>
        <taxon>asterids</taxon>
        <taxon>campanulids</taxon>
        <taxon>Asterales</taxon>
        <taxon>Asteraceae</taxon>
        <taxon>Asteroideae</taxon>
        <taxon>Anthemideae</taxon>
        <taxon>Anthemidinae</taxon>
        <taxon>Tanacetum</taxon>
    </lineage>
</organism>
<protein>
    <submittedName>
        <fullName evidence="2">Uncharacterized protein</fullName>
    </submittedName>
</protein>
<feature type="region of interest" description="Disordered" evidence="1">
    <location>
        <begin position="549"/>
        <end position="573"/>
    </location>
</feature>
<evidence type="ECO:0000313" key="2">
    <source>
        <dbReference type="EMBL" id="GJT72208.1"/>
    </source>
</evidence>
<comment type="caution">
    <text evidence="2">The sequence shown here is derived from an EMBL/GenBank/DDBJ whole genome shotgun (WGS) entry which is preliminary data.</text>
</comment>
<gene>
    <name evidence="2" type="ORF">Tco_1031494</name>
</gene>
<sequence>MDDPNITMEEYIRLEEEKARRHGRTFNWQTATFGKVKNYENEDGHPIDFETEFPSIVFDNTITTIQSEPTVCPPNKNELDFRIPLDESNDEDYMVIFDENSFLYKIISINDLKKTDSANDKPLSPNPTVDYFDDLDYFKDLKNEFPAIVYNDDLTSESDFRIRPLINSECIDEINLTNETSLSEYDKEIVSRFNDLFNDIHPDDLKSKKDDDDNDIGIMSSDDNEITHGEMCFLKQIEEYTEGIRYSYEHRLETIWSRPVNQVHVLDFVGLIAEMRMSDTVIDLDTADSLCFQLGEVRRRITWRQFILALGLHTELEMAEAGDFLGPAPSYVLIRDIVRRLCHRMIAYSISGRGQTPEKLTGIDLFYLRSMDRGTINVPHLLAQYLFRHAEGRKSRSTLSGGNFIGRLAMHFGLVSDDRLRGLQVVTRELPLIDLHELGRLHICTSQAAEEAALEIPTPAPAPAQAPPPPPPAPQPRTISQRIERLKEEVHDLRRDVMGLRGDVTSITTEQSRVSTWLISCMTQLMDDSGQTYQPFDSTLVGSSGLSFRRRVRPRTGDASTFAAPHTDAQPDP</sequence>
<reference evidence="2" key="1">
    <citation type="journal article" date="2022" name="Int. J. Mol. Sci.">
        <title>Draft Genome of Tanacetum Coccineum: Genomic Comparison of Closely Related Tanacetum-Family Plants.</title>
        <authorList>
            <person name="Yamashiro T."/>
            <person name="Shiraishi A."/>
            <person name="Nakayama K."/>
            <person name="Satake H."/>
        </authorList>
    </citation>
    <scope>NUCLEOTIDE SEQUENCE</scope>
</reference>
<reference evidence="2" key="2">
    <citation type="submission" date="2022-01" db="EMBL/GenBank/DDBJ databases">
        <authorList>
            <person name="Yamashiro T."/>
            <person name="Shiraishi A."/>
            <person name="Satake H."/>
            <person name="Nakayama K."/>
        </authorList>
    </citation>
    <scope>NUCLEOTIDE SEQUENCE</scope>
</reference>
<evidence type="ECO:0000313" key="3">
    <source>
        <dbReference type="Proteomes" id="UP001151760"/>
    </source>
</evidence>
<feature type="compositionally biased region" description="Pro residues" evidence="1">
    <location>
        <begin position="458"/>
        <end position="475"/>
    </location>
</feature>
<feature type="region of interest" description="Disordered" evidence="1">
    <location>
        <begin position="458"/>
        <end position="477"/>
    </location>
</feature>
<keyword evidence="3" id="KW-1185">Reference proteome</keyword>